<dbReference type="PROSITE" id="PS00211">
    <property type="entry name" value="ABC_TRANSPORTER_1"/>
    <property type="match status" value="1"/>
</dbReference>
<dbReference type="STRING" id="931626.Awo_c00410"/>
<dbReference type="Proteomes" id="UP000007177">
    <property type="component" value="Chromosome"/>
</dbReference>
<dbReference type="InterPro" id="IPR003439">
    <property type="entry name" value="ABC_transporter-like_ATP-bd"/>
</dbReference>
<keyword evidence="4 6" id="KW-0067">ATP-binding</keyword>
<dbReference type="Pfam" id="PF00005">
    <property type="entry name" value="ABC_tran"/>
    <property type="match status" value="1"/>
</dbReference>
<evidence type="ECO:0000259" key="5">
    <source>
        <dbReference type="PROSITE" id="PS50893"/>
    </source>
</evidence>
<evidence type="ECO:0000256" key="1">
    <source>
        <dbReference type="ARBA" id="ARBA00005417"/>
    </source>
</evidence>
<comment type="similarity">
    <text evidence="1">Belongs to the ABC transporter superfamily.</text>
</comment>
<organism evidence="6 7">
    <name type="scientific">Acetobacterium woodii (strain ATCC 29683 / DSM 1030 / JCM 2381 / KCTC 1655 / WB1)</name>
    <dbReference type="NCBI Taxonomy" id="931626"/>
    <lineage>
        <taxon>Bacteria</taxon>
        <taxon>Bacillati</taxon>
        <taxon>Bacillota</taxon>
        <taxon>Clostridia</taxon>
        <taxon>Eubacteriales</taxon>
        <taxon>Eubacteriaceae</taxon>
        <taxon>Acetobacterium</taxon>
    </lineage>
</organism>
<keyword evidence="2" id="KW-0813">Transport</keyword>
<evidence type="ECO:0000256" key="2">
    <source>
        <dbReference type="ARBA" id="ARBA00022448"/>
    </source>
</evidence>
<dbReference type="SUPFAM" id="SSF52540">
    <property type="entry name" value="P-loop containing nucleoside triphosphate hydrolases"/>
    <property type="match status" value="1"/>
</dbReference>
<dbReference type="KEGG" id="awo:Awo_c00410"/>
<dbReference type="SMART" id="SM00382">
    <property type="entry name" value="AAA"/>
    <property type="match status" value="1"/>
</dbReference>
<evidence type="ECO:0000313" key="7">
    <source>
        <dbReference type="Proteomes" id="UP000007177"/>
    </source>
</evidence>
<keyword evidence="7" id="KW-1185">Reference proteome</keyword>
<dbReference type="InterPro" id="IPR003593">
    <property type="entry name" value="AAA+_ATPase"/>
</dbReference>
<sequence>MSVILEVKNLKKTYTKGKLRFPAVDNISFEIHKGESLALVGESGSGKSTVAKMITGLESVDQGEILLNGEAITSLKGTAQRAVYRDIQMVFQMPVDSFNPRIKLGEGIMESMINQGISRTKARLKAIEYLKICGLEATFADRYPHQVSGGECQRASIARAIAIKPQLLICDEATSALDVTVQAQIVKLLTQLKKELGMSQLMICHDLALVQEVCDRVLVMHHGQVVEQGTPDQIIMNPQEAYTKKLIASVLLLNHDWHQKVF</sequence>
<dbReference type="CDD" id="cd03257">
    <property type="entry name" value="ABC_NikE_OppD_transporters"/>
    <property type="match status" value="1"/>
</dbReference>
<dbReference type="GO" id="GO:0016887">
    <property type="term" value="F:ATP hydrolysis activity"/>
    <property type="evidence" value="ECO:0007669"/>
    <property type="project" value="InterPro"/>
</dbReference>
<dbReference type="OrthoDB" id="9809450at2"/>
<dbReference type="GO" id="GO:0055085">
    <property type="term" value="P:transmembrane transport"/>
    <property type="evidence" value="ECO:0007669"/>
    <property type="project" value="UniProtKB-ARBA"/>
</dbReference>
<reference evidence="6 7" key="2">
    <citation type="journal article" date="2012" name="PLoS ONE">
        <title>An ancient pathway combining carbon dioxide fixation with the generation and utilization of a sodium ion gradient for ATP synthesis.</title>
        <authorList>
            <person name="Poehlein A."/>
            <person name="Schmidt S."/>
            <person name="Kaster A.K."/>
            <person name="Goenrich M."/>
            <person name="Vollmers J."/>
            <person name="Thurmer A."/>
            <person name="Bertsch J."/>
            <person name="Schuchmann K."/>
            <person name="Voigt B."/>
            <person name="Hecker M."/>
            <person name="Daniel R."/>
            <person name="Thauer R.K."/>
            <person name="Gottschalk G."/>
            <person name="Muller V."/>
        </authorList>
    </citation>
    <scope>NUCLEOTIDE SEQUENCE [LARGE SCALE GENOMIC DNA]</scope>
    <source>
        <strain evidence="7">ATCC 29683 / DSM 1030 / JCM 2381 / KCTC 1655 / WB1</strain>
    </source>
</reference>
<gene>
    <name evidence="6" type="primary">oppF3</name>
    <name evidence="6" type="ordered locus">Awo_c00410</name>
</gene>
<dbReference type="PANTHER" id="PTHR43776">
    <property type="entry name" value="TRANSPORT ATP-BINDING PROTEIN"/>
    <property type="match status" value="1"/>
</dbReference>
<protein>
    <submittedName>
        <fullName evidence="6">Oligopeptide ABC transport system ATP-binding protein OppF3</fullName>
    </submittedName>
</protein>
<dbReference type="PROSITE" id="PS50893">
    <property type="entry name" value="ABC_TRANSPORTER_2"/>
    <property type="match status" value="1"/>
</dbReference>
<dbReference type="InterPro" id="IPR027417">
    <property type="entry name" value="P-loop_NTPase"/>
</dbReference>
<dbReference type="InterPro" id="IPR017871">
    <property type="entry name" value="ABC_transporter-like_CS"/>
</dbReference>
<reference evidence="7" key="1">
    <citation type="submission" date="2011-07" db="EMBL/GenBank/DDBJ databases">
        <title>Complete genome sequence of Acetobacterium woodii.</title>
        <authorList>
            <person name="Poehlein A."/>
            <person name="Schmidt S."/>
            <person name="Kaster A.-K."/>
            <person name="Goenrich M."/>
            <person name="Vollmers J."/>
            <person name="Thuermer A."/>
            <person name="Gottschalk G."/>
            <person name="Thauer R.K."/>
            <person name="Daniel R."/>
            <person name="Mueller V."/>
        </authorList>
    </citation>
    <scope>NUCLEOTIDE SEQUENCE [LARGE SCALE GENOMIC DNA]</scope>
    <source>
        <strain evidence="7">ATCC 29683 / DSM 1030 / JCM 2381 / KCTC 1655 / WB1</strain>
    </source>
</reference>
<dbReference type="InterPro" id="IPR050319">
    <property type="entry name" value="ABC_transp_ATP-bind"/>
</dbReference>
<accession>H6LEE1</accession>
<evidence type="ECO:0000313" key="6">
    <source>
        <dbReference type="EMBL" id="AFA46855.1"/>
    </source>
</evidence>
<proteinExistence type="inferred from homology"/>
<dbReference type="AlphaFoldDB" id="H6LEE1"/>
<dbReference type="eggNOG" id="COG4608">
    <property type="taxonomic scope" value="Bacteria"/>
</dbReference>
<feature type="domain" description="ABC transporter" evidence="5">
    <location>
        <begin position="5"/>
        <end position="247"/>
    </location>
</feature>
<dbReference type="HOGENOM" id="CLU_000604_1_23_9"/>
<name>H6LEE1_ACEWD</name>
<keyword evidence="3" id="KW-0547">Nucleotide-binding</keyword>
<dbReference type="PANTHER" id="PTHR43776:SF7">
    <property type="entry name" value="D,D-DIPEPTIDE TRANSPORT ATP-BINDING PROTEIN DDPF-RELATED"/>
    <property type="match status" value="1"/>
</dbReference>
<evidence type="ECO:0000256" key="3">
    <source>
        <dbReference type="ARBA" id="ARBA00022741"/>
    </source>
</evidence>
<evidence type="ECO:0000256" key="4">
    <source>
        <dbReference type="ARBA" id="ARBA00022840"/>
    </source>
</evidence>
<dbReference type="Gene3D" id="3.40.50.300">
    <property type="entry name" value="P-loop containing nucleotide triphosphate hydrolases"/>
    <property type="match status" value="1"/>
</dbReference>
<dbReference type="GO" id="GO:0005524">
    <property type="term" value="F:ATP binding"/>
    <property type="evidence" value="ECO:0007669"/>
    <property type="project" value="UniProtKB-KW"/>
</dbReference>
<dbReference type="EMBL" id="CP002987">
    <property type="protein sequence ID" value="AFA46855.1"/>
    <property type="molecule type" value="Genomic_DNA"/>
</dbReference>
<dbReference type="RefSeq" id="WP_014354459.1">
    <property type="nucleotide sequence ID" value="NC_016894.1"/>
</dbReference>